<dbReference type="InterPro" id="IPR002410">
    <property type="entry name" value="Peptidase_S33"/>
</dbReference>
<name>A0A126UZM1_9RHOB</name>
<comment type="similarity">
    <text evidence="3 11 13">Belongs to the peptidase S33 family.</text>
</comment>
<dbReference type="RefSeq" id="WP_039002832.1">
    <property type="nucleotide sequence ID" value="NZ_CP014327.1"/>
</dbReference>
<evidence type="ECO:0000256" key="8">
    <source>
        <dbReference type="ARBA" id="ARBA00022670"/>
    </source>
</evidence>
<reference evidence="15 16" key="1">
    <citation type="submission" date="2016-02" db="EMBL/GenBank/DDBJ databases">
        <title>Complete genome sequence of Halocynthiibacter arcticus PAMC 20958t from arctic marine sediment.</title>
        <authorList>
            <person name="Lee Y.M."/>
            <person name="Baek K."/>
            <person name="Lee H.K."/>
            <person name="Shin S.C."/>
        </authorList>
    </citation>
    <scope>NUCLEOTIDE SEQUENCE [LARGE SCALE GENOMIC DNA]</scope>
    <source>
        <strain evidence="15">PAMC 20958</strain>
    </source>
</reference>
<dbReference type="GO" id="GO:0005737">
    <property type="term" value="C:cytoplasm"/>
    <property type="evidence" value="ECO:0007669"/>
    <property type="project" value="UniProtKB-SubCell"/>
</dbReference>
<proteinExistence type="inferred from homology"/>
<evidence type="ECO:0000256" key="6">
    <source>
        <dbReference type="ARBA" id="ARBA00022438"/>
    </source>
</evidence>
<feature type="active site" description="Proton donor" evidence="12">
    <location>
        <position position="302"/>
    </location>
</feature>
<evidence type="ECO:0000256" key="11">
    <source>
        <dbReference type="PIRNR" id="PIRNR006431"/>
    </source>
</evidence>
<accession>A0A126UZM1</accession>
<dbReference type="GO" id="GO:0004177">
    <property type="term" value="F:aminopeptidase activity"/>
    <property type="evidence" value="ECO:0007669"/>
    <property type="project" value="UniProtKB-UniRule"/>
</dbReference>
<keyword evidence="8 11" id="KW-0645">Protease</keyword>
<gene>
    <name evidence="15" type="ORF">RC74_06050</name>
</gene>
<dbReference type="OrthoDB" id="9796770at2"/>
<dbReference type="KEGG" id="hat:RC74_06050"/>
<feature type="active site" evidence="12">
    <location>
        <position position="274"/>
    </location>
</feature>
<evidence type="ECO:0000256" key="10">
    <source>
        <dbReference type="ARBA" id="ARBA00029605"/>
    </source>
</evidence>
<evidence type="ECO:0000256" key="13">
    <source>
        <dbReference type="RuleBase" id="RU003421"/>
    </source>
</evidence>
<dbReference type="SUPFAM" id="SSF53474">
    <property type="entry name" value="alpha/beta-Hydrolases"/>
    <property type="match status" value="1"/>
</dbReference>
<dbReference type="PANTHER" id="PTHR43722">
    <property type="entry name" value="PROLINE IMINOPEPTIDASE"/>
    <property type="match status" value="1"/>
</dbReference>
<evidence type="ECO:0000256" key="9">
    <source>
        <dbReference type="ARBA" id="ARBA00022801"/>
    </source>
</evidence>
<keyword evidence="6 11" id="KW-0031">Aminopeptidase</keyword>
<comment type="catalytic activity">
    <reaction evidence="1 11 13">
        <text>Release of N-terminal proline from a peptide.</text>
        <dbReference type="EC" id="3.4.11.5"/>
    </reaction>
</comment>
<keyword evidence="9 11" id="KW-0378">Hydrolase</keyword>
<dbReference type="InterPro" id="IPR029058">
    <property type="entry name" value="AB_hydrolase_fold"/>
</dbReference>
<keyword evidence="16" id="KW-1185">Reference proteome</keyword>
<evidence type="ECO:0000313" key="15">
    <source>
        <dbReference type="EMBL" id="AML50899.1"/>
    </source>
</evidence>
<evidence type="ECO:0000256" key="3">
    <source>
        <dbReference type="ARBA" id="ARBA00010088"/>
    </source>
</evidence>
<dbReference type="AlphaFoldDB" id="A0A126UZM1"/>
<dbReference type="EC" id="3.4.11.5" evidence="4 11"/>
<evidence type="ECO:0000256" key="12">
    <source>
        <dbReference type="PIRSR" id="PIRSR006431-1"/>
    </source>
</evidence>
<organism evidence="15 16">
    <name type="scientific">Falsihalocynthiibacter arcticus</name>
    <dbReference type="NCBI Taxonomy" id="1579316"/>
    <lineage>
        <taxon>Bacteria</taxon>
        <taxon>Pseudomonadati</taxon>
        <taxon>Pseudomonadota</taxon>
        <taxon>Alphaproteobacteria</taxon>
        <taxon>Rhodobacterales</taxon>
        <taxon>Roseobacteraceae</taxon>
        <taxon>Falsihalocynthiibacter</taxon>
    </lineage>
</organism>
<dbReference type="STRING" id="1579316.RC74_06050"/>
<dbReference type="Gene3D" id="3.40.50.1820">
    <property type="entry name" value="alpha/beta hydrolase"/>
    <property type="match status" value="1"/>
</dbReference>
<evidence type="ECO:0000256" key="2">
    <source>
        <dbReference type="ARBA" id="ARBA00004496"/>
    </source>
</evidence>
<dbReference type="PANTHER" id="PTHR43722:SF1">
    <property type="entry name" value="PROLINE IMINOPEPTIDASE"/>
    <property type="match status" value="1"/>
</dbReference>
<protein>
    <recommendedName>
        <fullName evidence="5 11">Proline iminopeptidase</fullName>
        <shortName evidence="11">PIP</shortName>
        <ecNumber evidence="4 11">3.4.11.5</ecNumber>
    </recommendedName>
    <alternativeName>
        <fullName evidence="10 11">Prolyl aminopeptidase</fullName>
    </alternativeName>
</protein>
<evidence type="ECO:0000313" key="16">
    <source>
        <dbReference type="Proteomes" id="UP000070371"/>
    </source>
</evidence>
<dbReference type="Proteomes" id="UP000070371">
    <property type="component" value="Chromosome"/>
</dbReference>
<comment type="subcellular location">
    <subcellularLocation>
        <location evidence="2 11">Cytoplasm</location>
    </subcellularLocation>
</comment>
<dbReference type="EMBL" id="CP014327">
    <property type="protein sequence ID" value="AML50899.1"/>
    <property type="molecule type" value="Genomic_DNA"/>
</dbReference>
<dbReference type="NCBIfam" id="TIGR01249">
    <property type="entry name" value="pro_imino_pep_1"/>
    <property type="match status" value="1"/>
</dbReference>
<dbReference type="Pfam" id="PF00561">
    <property type="entry name" value="Abhydrolase_1"/>
    <property type="match status" value="1"/>
</dbReference>
<dbReference type="PRINTS" id="PR00793">
    <property type="entry name" value="PROAMNOPTASE"/>
</dbReference>
<feature type="active site" description="Nucleophile" evidence="12">
    <location>
        <position position="120"/>
    </location>
</feature>
<evidence type="ECO:0000259" key="14">
    <source>
        <dbReference type="Pfam" id="PF00561"/>
    </source>
</evidence>
<evidence type="ECO:0000256" key="1">
    <source>
        <dbReference type="ARBA" id="ARBA00001585"/>
    </source>
</evidence>
<evidence type="ECO:0000256" key="4">
    <source>
        <dbReference type="ARBA" id="ARBA00012568"/>
    </source>
</evidence>
<evidence type="ECO:0000256" key="7">
    <source>
        <dbReference type="ARBA" id="ARBA00022490"/>
    </source>
</evidence>
<dbReference type="InterPro" id="IPR000073">
    <property type="entry name" value="AB_hydrolase_1"/>
</dbReference>
<keyword evidence="7 11" id="KW-0963">Cytoplasm</keyword>
<sequence>MDRISGQNSASDYLFPPIEPFHRQKLDVGDGHEIYVEQCGNPVGVPVVVLHGGPGGGCSPMMRRFFDPSVYRIILFDQRGCGRSRPFASVENNTTWDLVSDMEKIRTALGISRWIVFGGSWGATLALIYAQTHPQSTAYLVLRGVYLSTQRELDWFYGGGAARFYPEAWDAFERIIPEDERGDMIAAYHRRLFGDDIAVQTKYAQEWAAWENSLATIRSNGTSGGAPGEYARAFARLENHYFMNKGFLEIDGQIERDLSKIDHIGVSIVQGRQDMVCPPEAAQRIAARLPKCELTMVAMAGHAMSEPEITRALTRVMHGLGPQKAMLGL</sequence>
<feature type="domain" description="AB hydrolase-1" evidence="14">
    <location>
        <begin position="46"/>
        <end position="304"/>
    </location>
</feature>
<dbReference type="GO" id="GO:0006508">
    <property type="term" value="P:proteolysis"/>
    <property type="evidence" value="ECO:0007669"/>
    <property type="project" value="UniProtKB-KW"/>
</dbReference>
<evidence type="ECO:0000256" key="5">
    <source>
        <dbReference type="ARBA" id="ARBA00021843"/>
    </source>
</evidence>
<dbReference type="InterPro" id="IPR005944">
    <property type="entry name" value="Pro_iminopeptidase"/>
</dbReference>
<dbReference type="PIRSF" id="PIRSF006431">
    <property type="entry name" value="Pept_S33"/>
    <property type="match status" value="1"/>
</dbReference>